<evidence type="ECO:0000313" key="3">
    <source>
        <dbReference type="Proteomes" id="UP000053240"/>
    </source>
</evidence>
<dbReference type="Proteomes" id="UP000053240">
    <property type="component" value="Unassembled WGS sequence"/>
</dbReference>
<organism evidence="2 3">
    <name type="scientific">Papilio machaon</name>
    <name type="common">Old World swallowtail butterfly</name>
    <dbReference type="NCBI Taxonomy" id="76193"/>
    <lineage>
        <taxon>Eukaryota</taxon>
        <taxon>Metazoa</taxon>
        <taxon>Ecdysozoa</taxon>
        <taxon>Arthropoda</taxon>
        <taxon>Hexapoda</taxon>
        <taxon>Insecta</taxon>
        <taxon>Pterygota</taxon>
        <taxon>Neoptera</taxon>
        <taxon>Endopterygota</taxon>
        <taxon>Lepidoptera</taxon>
        <taxon>Glossata</taxon>
        <taxon>Ditrysia</taxon>
        <taxon>Papilionoidea</taxon>
        <taxon>Papilionidae</taxon>
        <taxon>Papilioninae</taxon>
        <taxon>Papilio</taxon>
    </lineage>
</organism>
<dbReference type="GO" id="GO:0006508">
    <property type="term" value="P:proteolysis"/>
    <property type="evidence" value="ECO:0007669"/>
    <property type="project" value="InterPro"/>
</dbReference>
<dbReference type="InterPro" id="IPR043504">
    <property type="entry name" value="Peptidase_S1_PA_chymotrypsin"/>
</dbReference>
<reference evidence="2 3" key="1">
    <citation type="journal article" date="2015" name="Nat. Commun.">
        <title>Outbred genome sequencing and CRISPR/Cas9 gene editing in butterflies.</title>
        <authorList>
            <person name="Li X."/>
            <person name="Fan D."/>
            <person name="Zhang W."/>
            <person name="Liu G."/>
            <person name="Zhang L."/>
            <person name="Zhao L."/>
            <person name="Fang X."/>
            <person name="Chen L."/>
            <person name="Dong Y."/>
            <person name="Chen Y."/>
            <person name="Ding Y."/>
            <person name="Zhao R."/>
            <person name="Feng M."/>
            <person name="Zhu Y."/>
            <person name="Feng Y."/>
            <person name="Jiang X."/>
            <person name="Zhu D."/>
            <person name="Xiang H."/>
            <person name="Feng X."/>
            <person name="Li S."/>
            <person name="Wang J."/>
            <person name="Zhang G."/>
            <person name="Kronforst M.R."/>
            <person name="Wang W."/>
        </authorList>
    </citation>
    <scope>NUCLEOTIDE SEQUENCE [LARGE SCALE GENOMIC DNA]</scope>
    <source>
        <strain evidence="2">Ya'a_city_454_Pm</strain>
        <tissue evidence="2">Whole body</tissue>
    </source>
</reference>
<proteinExistence type="predicted"/>
<keyword evidence="3" id="KW-1185">Reference proteome</keyword>
<dbReference type="InterPro" id="IPR051333">
    <property type="entry name" value="CLIP_Serine_Protease"/>
</dbReference>
<dbReference type="KEGG" id="pmac:106708071"/>
<evidence type="ECO:0000313" key="2">
    <source>
        <dbReference type="EMBL" id="KPJ17582.1"/>
    </source>
</evidence>
<dbReference type="PANTHER" id="PTHR24260">
    <property type="match status" value="1"/>
</dbReference>
<dbReference type="GO" id="GO:0004252">
    <property type="term" value="F:serine-type endopeptidase activity"/>
    <property type="evidence" value="ECO:0007669"/>
    <property type="project" value="InterPro"/>
</dbReference>
<gene>
    <name evidence="2" type="ORF">RR48_01444</name>
</gene>
<dbReference type="SMART" id="SM00020">
    <property type="entry name" value="Tryp_SPc"/>
    <property type="match status" value="1"/>
</dbReference>
<dbReference type="EMBL" id="KQ460127">
    <property type="protein sequence ID" value="KPJ17582.1"/>
    <property type="molecule type" value="Genomic_DNA"/>
</dbReference>
<evidence type="ECO:0000259" key="1">
    <source>
        <dbReference type="PROSITE" id="PS50240"/>
    </source>
</evidence>
<dbReference type="PANTHER" id="PTHR24260:SF145">
    <property type="entry name" value="FI17609P1-RELATED"/>
    <property type="match status" value="1"/>
</dbReference>
<dbReference type="InterPro" id="IPR001254">
    <property type="entry name" value="Trypsin_dom"/>
</dbReference>
<dbReference type="Pfam" id="PF00089">
    <property type="entry name" value="Trypsin"/>
    <property type="match status" value="1"/>
</dbReference>
<protein>
    <recommendedName>
        <fullName evidence="1">Peptidase S1 domain-containing protein</fullName>
    </recommendedName>
</protein>
<dbReference type="Gene3D" id="2.40.10.10">
    <property type="entry name" value="Trypsin-like serine proteases"/>
    <property type="match status" value="1"/>
</dbReference>
<dbReference type="SUPFAM" id="SSF50494">
    <property type="entry name" value="Trypsin-like serine proteases"/>
    <property type="match status" value="1"/>
</dbReference>
<dbReference type="InterPro" id="IPR009003">
    <property type="entry name" value="Peptidase_S1_PA"/>
</dbReference>
<feature type="domain" description="Peptidase S1" evidence="1">
    <location>
        <begin position="63"/>
        <end position="285"/>
    </location>
</feature>
<dbReference type="AlphaFoldDB" id="A0A0N1IFZ2"/>
<dbReference type="PROSITE" id="PS50240">
    <property type="entry name" value="TRYPSIN_DOM"/>
    <property type="match status" value="1"/>
</dbReference>
<sequence>MTFRKSTKDVKITTSTISIRLCSRLKSADCKTVSTVCCVPQENLSTRSADGTCGKKKTEHFISVHGKTQSKSTVRSVLIEEYPWRAWIYRKEQYGDDKVLCAGTAVVERSEVVMTSASCLQGLTSDDVVVSFFKDKNDVTDVRSIINHPSYSPSKKHEHDIALVVLSRSQRAPSWTSPVCLSAAPPLPATTCVTISDNNSYISTVVPLPKKCESFNIRSALGQICSVSPLNDYVPQKGEALLCQDELRQTDDIYFAAGIALTTKESVTTYTAVYQYYDWIIDKLNEIATT</sequence>
<dbReference type="InParanoid" id="A0A0N1IFZ2"/>
<name>A0A0N1IFZ2_PAPMA</name>
<accession>A0A0N1IFZ2</accession>